<dbReference type="Proteomes" id="UP000281474">
    <property type="component" value="Unassembled WGS sequence"/>
</dbReference>
<dbReference type="EMBL" id="QZEI01000068">
    <property type="protein sequence ID" value="RLV58505.1"/>
    <property type="molecule type" value="Genomic_DNA"/>
</dbReference>
<sequence>MPNAGWNSASSASRTQSQVTANPVTQLDYERVCEITALVPEWRDISPFFGLNDVDEANILSAAKTVQAQRNELAKAIINNPDFNIEKIKNVFRQHNRMDIVGFINGKLEIDRNYFTNRARINSSAAPSANQAAFDQEYRVGELETENQRLRSEVEELNRQVTQMLRSQEQLQTQNNELRTSLAHTNSEIERRVEQKLAKRMAQKEQDHQHQISSLSSQLEKVTLEKSDMEQQMRKMRNARADSTLSAQQADSSASLVIPSEKCDKKIDSHPKLVAVMGALTNAKVTDLWESFGAYLSIRGTTPEIKQAAPHGVSRVYLMDLLRNAQSKVGGSRFSLQKIIDSLKSISEPEHDAKLQSAIDNLFKLQQEWR</sequence>
<evidence type="ECO:0008006" key="5">
    <source>
        <dbReference type="Google" id="ProtNLM"/>
    </source>
</evidence>
<feature type="coiled-coil region" evidence="1">
    <location>
        <begin position="140"/>
        <end position="239"/>
    </location>
</feature>
<comment type="caution">
    <text evidence="3">The sequence shown here is derived from an EMBL/GenBank/DDBJ whole genome shotgun (WGS) entry which is preliminary data.</text>
</comment>
<feature type="region of interest" description="Disordered" evidence="2">
    <location>
        <begin position="1"/>
        <end position="20"/>
    </location>
</feature>
<evidence type="ECO:0000256" key="2">
    <source>
        <dbReference type="SAM" id="MobiDB-lite"/>
    </source>
</evidence>
<name>A0A3L8PSY9_9GAMM</name>
<evidence type="ECO:0000313" key="4">
    <source>
        <dbReference type="Proteomes" id="UP000281474"/>
    </source>
</evidence>
<keyword evidence="4" id="KW-1185">Reference proteome</keyword>
<accession>A0A3L8PSY9</accession>
<evidence type="ECO:0000256" key="1">
    <source>
        <dbReference type="SAM" id="Coils"/>
    </source>
</evidence>
<proteinExistence type="predicted"/>
<protein>
    <recommendedName>
        <fullName evidence="5">Death domain-containing protein</fullName>
    </recommendedName>
</protein>
<organism evidence="3 4">
    <name type="scientific">Parashewanella curva</name>
    <dbReference type="NCBI Taxonomy" id="2338552"/>
    <lineage>
        <taxon>Bacteria</taxon>
        <taxon>Pseudomonadati</taxon>
        <taxon>Pseudomonadota</taxon>
        <taxon>Gammaproteobacteria</taxon>
        <taxon>Alteromonadales</taxon>
        <taxon>Shewanellaceae</taxon>
        <taxon>Parashewanella</taxon>
    </lineage>
</organism>
<reference evidence="3 4" key="1">
    <citation type="submission" date="2018-09" db="EMBL/GenBank/DDBJ databases">
        <title>Phylogeny of the Shewanellaceae, and recommendation for two new genera, Pseudoshewanella and Parashewanella.</title>
        <authorList>
            <person name="Wang G."/>
        </authorList>
    </citation>
    <scope>NUCLEOTIDE SEQUENCE [LARGE SCALE GENOMIC DNA]</scope>
    <source>
        <strain evidence="3 4">C51</strain>
    </source>
</reference>
<gene>
    <name evidence="3" type="ORF">D5018_16955</name>
</gene>
<keyword evidence="1" id="KW-0175">Coiled coil</keyword>
<dbReference type="AlphaFoldDB" id="A0A3L8PSY9"/>
<evidence type="ECO:0000313" key="3">
    <source>
        <dbReference type="EMBL" id="RLV58505.1"/>
    </source>
</evidence>